<keyword evidence="1" id="KW-0732">Signal</keyword>
<evidence type="ECO:0000313" key="6">
    <source>
        <dbReference type="Proteomes" id="UP000318661"/>
    </source>
</evidence>
<dbReference type="Proteomes" id="UP000318661">
    <property type="component" value="Unassembled WGS sequence"/>
</dbReference>
<dbReference type="AlphaFoldDB" id="A0A537LGB6"/>
<dbReference type="GO" id="GO:0005886">
    <property type="term" value="C:plasma membrane"/>
    <property type="evidence" value="ECO:0007669"/>
    <property type="project" value="InterPro"/>
</dbReference>
<dbReference type="PANTHER" id="PTHR43208">
    <property type="entry name" value="ABC TRANSPORTER SUBSTRATE-BINDING PROTEIN"/>
    <property type="match status" value="1"/>
</dbReference>
<dbReference type="InterPro" id="IPR003760">
    <property type="entry name" value="PnrA-like"/>
</dbReference>
<evidence type="ECO:0000313" key="3">
    <source>
        <dbReference type="EMBL" id="TMJ07053.1"/>
    </source>
</evidence>
<accession>A0A537LGB6</accession>
<proteinExistence type="predicted"/>
<protein>
    <submittedName>
        <fullName evidence="3">BMP family ABC transporter substrate-binding protein</fullName>
    </submittedName>
</protein>
<dbReference type="EMBL" id="VBAJ01000198">
    <property type="protein sequence ID" value="TMJ07053.1"/>
    <property type="molecule type" value="Genomic_DNA"/>
</dbReference>
<evidence type="ECO:0000256" key="1">
    <source>
        <dbReference type="ARBA" id="ARBA00022729"/>
    </source>
</evidence>
<sequence length="431" mass="47756">MRNPGLGRNHMDRDVHSSTRTAPRWAVAVALLVTAGLASSAAQWAVSAAAAAGQTATLAILHFSVIKGTTWSGAHHRAAQRIAQKYPNVKYVYREEVGPDVTIPYAEELIRQNANIVVGNAEFMGLPLKEIADKYPKVYFGSVVASDVTTKRNFIRFFPRQYQALYLEGLIAGALTRTGNLGVVSAFPNIQVLRRTAGFFLGVQDAAKALGKRVTVYVKYVGDWYKPTEEREVATTLVSQYKVDVITQQTDSGSPLDVAQERKIWFVGKDMDVVGFYGWSSTDTVAVSFDTRWEILYDRMVKDWLAGNQNPRTLLYLGMRDTMTLADGTVEPAVDIMNNKQVGVDAISPKARPLIPASILTLVTQRREQMMKGQWDPFFEHAFVSNGTGLALQDTPIPPKGMVVKKAQQMPSDEWLLGKFNFDLDGMTILK</sequence>
<dbReference type="EMBL" id="VBAI01000181">
    <property type="protein sequence ID" value="TMJ08765.1"/>
    <property type="molecule type" value="Genomic_DNA"/>
</dbReference>
<name>A0A537LGB6_9BACT</name>
<feature type="domain" description="ABC transporter substrate-binding protein PnrA-like" evidence="2">
    <location>
        <begin position="59"/>
        <end position="299"/>
    </location>
</feature>
<dbReference type="InterPro" id="IPR052910">
    <property type="entry name" value="ABC-Purine-Binding"/>
</dbReference>
<comment type="caution">
    <text evidence="3">The sequence shown here is derived from an EMBL/GenBank/DDBJ whole genome shotgun (WGS) entry which is preliminary data.</text>
</comment>
<evidence type="ECO:0000259" key="2">
    <source>
        <dbReference type="Pfam" id="PF02608"/>
    </source>
</evidence>
<organism evidence="3 6">
    <name type="scientific">Candidatus Segetimicrobium genomatis</name>
    <dbReference type="NCBI Taxonomy" id="2569760"/>
    <lineage>
        <taxon>Bacteria</taxon>
        <taxon>Bacillati</taxon>
        <taxon>Candidatus Sysuimicrobiota</taxon>
        <taxon>Candidatus Sysuimicrobiia</taxon>
        <taxon>Candidatus Sysuimicrobiales</taxon>
        <taxon>Candidatus Segetimicrobiaceae</taxon>
        <taxon>Candidatus Segetimicrobium</taxon>
    </lineage>
</organism>
<dbReference type="Gene3D" id="3.40.50.2300">
    <property type="match status" value="2"/>
</dbReference>
<dbReference type="PANTHER" id="PTHR43208:SF1">
    <property type="entry name" value="ABC TRANSPORTER SUBSTRATE-BINDING PROTEIN"/>
    <property type="match status" value="1"/>
</dbReference>
<dbReference type="Proteomes" id="UP000315217">
    <property type="component" value="Unassembled WGS sequence"/>
</dbReference>
<dbReference type="InterPro" id="IPR028082">
    <property type="entry name" value="Peripla_BP_I"/>
</dbReference>
<gene>
    <name evidence="4" type="ORF">E6G98_11375</name>
    <name evidence="3" type="ORF">E6G99_07955</name>
</gene>
<evidence type="ECO:0000313" key="4">
    <source>
        <dbReference type="EMBL" id="TMJ08765.1"/>
    </source>
</evidence>
<evidence type="ECO:0000313" key="5">
    <source>
        <dbReference type="Proteomes" id="UP000315217"/>
    </source>
</evidence>
<dbReference type="Pfam" id="PF02608">
    <property type="entry name" value="Bmp"/>
    <property type="match status" value="1"/>
</dbReference>
<dbReference type="SUPFAM" id="SSF53822">
    <property type="entry name" value="Periplasmic binding protein-like I"/>
    <property type="match status" value="1"/>
</dbReference>
<reference evidence="5 6" key="1">
    <citation type="journal article" date="2019" name="Nat. Microbiol.">
        <title>Mediterranean grassland soil C-N compound turnover is dependent on rainfall and depth, and is mediated by genomically divergent microorganisms.</title>
        <authorList>
            <person name="Diamond S."/>
            <person name="Andeer P.F."/>
            <person name="Li Z."/>
            <person name="Crits-Christoph A."/>
            <person name="Burstein D."/>
            <person name="Anantharaman K."/>
            <person name="Lane K.R."/>
            <person name="Thomas B.C."/>
            <person name="Pan C."/>
            <person name="Northen T.R."/>
            <person name="Banfield J.F."/>
        </authorList>
    </citation>
    <scope>NUCLEOTIDE SEQUENCE [LARGE SCALE GENOMIC DNA]</scope>
    <source>
        <strain evidence="4">NP_1</strain>
        <strain evidence="3">NP_2</strain>
    </source>
</reference>